<evidence type="ECO:0000256" key="5">
    <source>
        <dbReference type="PROSITE-ProRule" id="PRU00277"/>
    </source>
</evidence>
<proteinExistence type="predicted"/>
<evidence type="ECO:0000256" key="3">
    <source>
        <dbReference type="ARBA" id="ARBA00023110"/>
    </source>
</evidence>
<dbReference type="GO" id="GO:0005783">
    <property type="term" value="C:endoplasmic reticulum"/>
    <property type="evidence" value="ECO:0007669"/>
    <property type="project" value="TreeGrafter"/>
</dbReference>
<evidence type="ECO:0000256" key="4">
    <source>
        <dbReference type="ARBA" id="ARBA00023235"/>
    </source>
</evidence>
<dbReference type="AlphaFoldDB" id="A0A9W7EA83"/>
<dbReference type="GO" id="GO:0003755">
    <property type="term" value="F:peptidyl-prolyl cis-trans isomerase activity"/>
    <property type="evidence" value="ECO:0007669"/>
    <property type="project" value="UniProtKB-KW"/>
</dbReference>
<dbReference type="PANTHER" id="PTHR45779">
    <property type="entry name" value="PEPTIDYLPROLYL ISOMERASE"/>
    <property type="match status" value="1"/>
</dbReference>
<dbReference type="SUPFAM" id="SSF54534">
    <property type="entry name" value="FKBP-like"/>
    <property type="match status" value="1"/>
</dbReference>
<keyword evidence="3 5" id="KW-0697">Rotamase</keyword>
<evidence type="ECO:0000313" key="9">
    <source>
        <dbReference type="Proteomes" id="UP001162640"/>
    </source>
</evidence>
<feature type="signal peptide" evidence="6">
    <location>
        <begin position="1"/>
        <end position="21"/>
    </location>
</feature>
<dbReference type="EMBL" id="BLQM01000167">
    <property type="protein sequence ID" value="GMH71582.1"/>
    <property type="molecule type" value="Genomic_DNA"/>
</dbReference>
<feature type="domain" description="PPIase FKBP-type" evidence="7">
    <location>
        <begin position="59"/>
        <end position="152"/>
    </location>
</feature>
<dbReference type="Gene3D" id="3.10.50.40">
    <property type="match status" value="1"/>
</dbReference>
<dbReference type="Proteomes" id="UP001162640">
    <property type="component" value="Unassembled WGS sequence"/>
</dbReference>
<evidence type="ECO:0000256" key="6">
    <source>
        <dbReference type="SAM" id="SignalP"/>
    </source>
</evidence>
<dbReference type="InterPro" id="IPR046357">
    <property type="entry name" value="PPIase_dom_sf"/>
</dbReference>
<keyword evidence="4 5" id="KW-0413">Isomerase</keyword>
<dbReference type="PANTHER" id="PTHR45779:SF7">
    <property type="entry name" value="PEPTIDYLPROLYL ISOMERASE"/>
    <property type="match status" value="1"/>
</dbReference>
<feature type="chain" id="PRO_5040884184" description="peptidylprolyl isomerase" evidence="6">
    <location>
        <begin position="22"/>
        <end position="221"/>
    </location>
</feature>
<comment type="catalytic activity">
    <reaction evidence="1 5">
        <text>[protein]-peptidylproline (omega=180) = [protein]-peptidylproline (omega=0)</text>
        <dbReference type="Rhea" id="RHEA:16237"/>
        <dbReference type="Rhea" id="RHEA-COMP:10747"/>
        <dbReference type="Rhea" id="RHEA-COMP:10748"/>
        <dbReference type="ChEBI" id="CHEBI:83833"/>
        <dbReference type="ChEBI" id="CHEBI:83834"/>
        <dbReference type="EC" id="5.2.1.8"/>
    </reaction>
</comment>
<gene>
    <name evidence="8" type="ORF">TL16_g05693</name>
</gene>
<dbReference type="EC" id="5.2.1.8" evidence="2 5"/>
<dbReference type="Pfam" id="PF00254">
    <property type="entry name" value="FKBP_C"/>
    <property type="match status" value="1"/>
</dbReference>
<name>A0A9W7EA83_9STRA</name>
<organism evidence="8 9">
    <name type="scientific">Triparma laevis f. inornata</name>
    <dbReference type="NCBI Taxonomy" id="1714386"/>
    <lineage>
        <taxon>Eukaryota</taxon>
        <taxon>Sar</taxon>
        <taxon>Stramenopiles</taxon>
        <taxon>Ochrophyta</taxon>
        <taxon>Bolidophyceae</taxon>
        <taxon>Parmales</taxon>
        <taxon>Triparmaceae</taxon>
        <taxon>Triparma</taxon>
    </lineage>
</organism>
<dbReference type="InterPro" id="IPR001179">
    <property type="entry name" value="PPIase_FKBP_dom"/>
</dbReference>
<comment type="caution">
    <text evidence="8">The sequence shown here is derived from an EMBL/GenBank/DDBJ whole genome shotgun (WGS) entry which is preliminary data.</text>
</comment>
<evidence type="ECO:0000313" key="8">
    <source>
        <dbReference type="EMBL" id="GMH71582.1"/>
    </source>
</evidence>
<dbReference type="InterPro" id="IPR044609">
    <property type="entry name" value="FKBP2/11"/>
</dbReference>
<evidence type="ECO:0000259" key="7">
    <source>
        <dbReference type="PROSITE" id="PS50059"/>
    </source>
</evidence>
<accession>A0A9W7EA83</accession>
<evidence type="ECO:0000256" key="2">
    <source>
        <dbReference type="ARBA" id="ARBA00013194"/>
    </source>
</evidence>
<evidence type="ECO:0000256" key="1">
    <source>
        <dbReference type="ARBA" id="ARBA00000971"/>
    </source>
</evidence>
<dbReference type="PROSITE" id="PS50059">
    <property type="entry name" value="FKBP_PPIASE"/>
    <property type="match status" value="1"/>
</dbReference>
<protein>
    <recommendedName>
        <fullName evidence="2 5">peptidylprolyl isomerase</fullName>
        <ecNumber evidence="2 5">5.2.1.8</ecNumber>
    </recommendedName>
</protein>
<reference evidence="9" key="1">
    <citation type="journal article" date="2023" name="Commun. Biol.">
        <title>Genome analysis of Parmales, the sister group of diatoms, reveals the evolutionary specialization of diatoms from phago-mixotrophs to photoautotrophs.</title>
        <authorList>
            <person name="Ban H."/>
            <person name="Sato S."/>
            <person name="Yoshikawa S."/>
            <person name="Yamada K."/>
            <person name="Nakamura Y."/>
            <person name="Ichinomiya M."/>
            <person name="Sato N."/>
            <person name="Blanc-Mathieu R."/>
            <person name="Endo H."/>
            <person name="Kuwata A."/>
            <person name="Ogata H."/>
        </authorList>
    </citation>
    <scope>NUCLEOTIDE SEQUENCE [LARGE SCALE GENOMIC DNA]</scope>
</reference>
<keyword evidence="6" id="KW-0732">Signal</keyword>
<sequence>MPLSARFLSFLLLLTLPLVSSSSPPPITACSGHNLNPGAQLAVNIVKGDGGCVEKIGQGDIVSVQFKAMRFDTCEAFDATALDSHFIFQVGRGDVLEGFERGLMNGCEGQVRRMTVPSHLGFGEEDVEVEGAGFEIPGGTSLIYEVTIVEVSKSELPQALIDVDSEVQAKLDAADKMEREHHFKHTSPKTSKHREANMKKAIMNLVGRDWRGGRRRLRKGS</sequence>